<dbReference type="EMBL" id="PFBD01000028">
    <property type="protein sequence ID" value="PIR86648.1"/>
    <property type="molecule type" value="Genomic_DNA"/>
</dbReference>
<feature type="domain" description="S1-like" evidence="6">
    <location>
        <begin position="1"/>
        <end position="72"/>
    </location>
</feature>
<dbReference type="InterPro" id="IPR012340">
    <property type="entry name" value="NA-bd_OB-fold"/>
</dbReference>
<dbReference type="Proteomes" id="UP000229526">
    <property type="component" value="Unassembled WGS sequence"/>
</dbReference>
<sequence length="72" mass="8221">MANSKDTIKAEGIVQEALPAGTFRVRLDDDRLVMGHLSGKIRMYRIKVVPGDKVTIEFSPYDKDRGRITRRM</sequence>
<evidence type="ECO:0000256" key="3">
    <source>
        <dbReference type="ARBA" id="ARBA00022917"/>
    </source>
</evidence>
<dbReference type="CDD" id="cd04451">
    <property type="entry name" value="S1_IF1"/>
    <property type="match status" value="1"/>
</dbReference>
<dbReference type="AlphaFoldDB" id="A0A2H0UJR4"/>
<evidence type="ECO:0000256" key="5">
    <source>
        <dbReference type="NCBIfam" id="TIGR00008"/>
    </source>
</evidence>
<evidence type="ECO:0000313" key="7">
    <source>
        <dbReference type="EMBL" id="PIR86648.1"/>
    </source>
</evidence>
<comment type="subcellular location">
    <subcellularLocation>
        <location evidence="4">Cytoplasm</location>
    </subcellularLocation>
</comment>
<dbReference type="Gene3D" id="2.40.50.140">
    <property type="entry name" value="Nucleic acid-binding proteins"/>
    <property type="match status" value="1"/>
</dbReference>
<dbReference type="GO" id="GO:0005829">
    <property type="term" value="C:cytosol"/>
    <property type="evidence" value="ECO:0007669"/>
    <property type="project" value="TreeGrafter"/>
</dbReference>
<dbReference type="Pfam" id="PF01176">
    <property type="entry name" value="eIF-1a"/>
    <property type="match status" value="1"/>
</dbReference>
<evidence type="ECO:0000256" key="1">
    <source>
        <dbReference type="ARBA" id="ARBA00010939"/>
    </source>
</evidence>
<dbReference type="PROSITE" id="PS50832">
    <property type="entry name" value="S1_IF1_TYPE"/>
    <property type="match status" value="1"/>
</dbReference>
<name>A0A2H0UJR4_9BACT</name>
<keyword evidence="3 4" id="KW-0648">Protein biosynthesis</keyword>
<keyword evidence="4" id="KW-0699">rRNA-binding</keyword>
<comment type="function">
    <text evidence="4">One of the essential components for the initiation of protein synthesis. Stabilizes the binding of IF-2 and IF-3 on the 30S subunit to which N-formylmethionyl-tRNA(fMet) subsequently binds. Helps modulate mRNA selection, yielding the 30S pre-initiation complex (PIC). Upon addition of the 50S ribosomal subunit IF-1, IF-2 and IF-3 are released leaving the mature 70S translation initiation complex.</text>
</comment>
<dbReference type="InterPro" id="IPR006196">
    <property type="entry name" value="RNA-binding_domain_S1_IF1"/>
</dbReference>
<keyword evidence="4" id="KW-0694">RNA-binding</keyword>
<keyword evidence="2 4" id="KW-0396">Initiation factor</keyword>
<organism evidence="7 8">
    <name type="scientific">Candidatus Harrisonbacteria bacterium CG10_big_fil_rev_8_21_14_0_10_49_15</name>
    <dbReference type="NCBI Taxonomy" id="1974587"/>
    <lineage>
        <taxon>Bacteria</taxon>
        <taxon>Candidatus Harrisoniibacteriota</taxon>
    </lineage>
</organism>
<accession>A0A2H0UJR4</accession>
<keyword evidence="4" id="KW-0963">Cytoplasm</keyword>
<dbReference type="PANTHER" id="PTHR33370:SF1">
    <property type="entry name" value="TRANSLATION INITIATION FACTOR IF-1, CHLOROPLASTIC"/>
    <property type="match status" value="1"/>
</dbReference>
<evidence type="ECO:0000256" key="2">
    <source>
        <dbReference type="ARBA" id="ARBA00022540"/>
    </source>
</evidence>
<evidence type="ECO:0000313" key="8">
    <source>
        <dbReference type="Proteomes" id="UP000229526"/>
    </source>
</evidence>
<comment type="subunit">
    <text evidence="4">Component of the 30S ribosomal translation pre-initiation complex which assembles on the 30S ribosome in the order IF-2 and IF-3, IF-1 and N-formylmethionyl-tRNA(fMet); mRNA recruitment can occur at any time during PIC assembly.</text>
</comment>
<comment type="similarity">
    <text evidence="1 4">Belongs to the IF-1 family.</text>
</comment>
<protein>
    <recommendedName>
        <fullName evidence="4 5">Translation initiation factor IF-1</fullName>
    </recommendedName>
</protein>
<dbReference type="SUPFAM" id="SSF50249">
    <property type="entry name" value="Nucleic acid-binding proteins"/>
    <property type="match status" value="1"/>
</dbReference>
<proteinExistence type="inferred from homology"/>
<dbReference type="GO" id="GO:0003743">
    <property type="term" value="F:translation initiation factor activity"/>
    <property type="evidence" value="ECO:0007669"/>
    <property type="project" value="UniProtKB-UniRule"/>
</dbReference>
<dbReference type="PANTHER" id="PTHR33370">
    <property type="entry name" value="TRANSLATION INITIATION FACTOR IF-1, CHLOROPLASTIC"/>
    <property type="match status" value="1"/>
</dbReference>
<evidence type="ECO:0000259" key="6">
    <source>
        <dbReference type="PROSITE" id="PS50832"/>
    </source>
</evidence>
<dbReference type="InterPro" id="IPR004368">
    <property type="entry name" value="TIF_IF1"/>
</dbReference>
<dbReference type="NCBIfam" id="TIGR00008">
    <property type="entry name" value="infA"/>
    <property type="match status" value="1"/>
</dbReference>
<reference evidence="8" key="1">
    <citation type="submission" date="2017-09" db="EMBL/GenBank/DDBJ databases">
        <title>Depth-based differentiation of microbial function through sediment-hosted aquifers and enrichment of novel symbionts in the deep terrestrial subsurface.</title>
        <authorList>
            <person name="Probst A.J."/>
            <person name="Ladd B."/>
            <person name="Jarett J.K."/>
            <person name="Geller-Mcgrath D.E."/>
            <person name="Sieber C.M.K."/>
            <person name="Emerson J.B."/>
            <person name="Anantharaman K."/>
            <person name="Thomas B.C."/>
            <person name="Malmstrom R."/>
            <person name="Stieglmeier M."/>
            <person name="Klingl A."/>
            <person name="Woyke T."/>
            <person name="Ryan C.M."/>
            <person name="Banfield J.F."/>
        </authorList>
    </citation>
    <scope>NUCLEOTIDE SEQUENCE [LARGE SCALE GENOMIC DNA]</scope>
</reference>
<gene>
    <name evidence="4" type="primary">infA</name>
    <name evidence="7" type="ORF">COU11_04005</name>
</gene>
<dbReference type="FunFam" id="2.40.50.140:FF:000002">
    <property type="entry name" value="Translation initiation factor IF-1"/>
    <property type="match status" value="1"/>
</dbReference>
<evidence type="ECO:0000256" key="4">
    <source>
        <dbReference type="HAMAP-Rule" id="MF_00075"/>
    </source>
</evidence>
<dbReference type="GO" id="GO:0043022">
    <property type="term" value="F:ribosome binding"/>
    <property type="evidence" value="ECO:0007669"/>
    <property type="project" value="UniProtKB-UniRule"/>
</dbReference>
<dbReference type="HAMAP" id="MF_00075">
    <property type="entry name" value="IF_1"/>
    <property type="match status" value="1"/>
</dbReference>
<comment type="caution">
    <text evidence="7">The sequence shown here is derived from an EMBL/GenBank/DDBJ whole genome shotgun (WGS) entry which is preliminary data.</text>
</comment>
<dbReference type="GO" id="GO:0019843">
    <property type="term" value="F:rRNA binding"/>
    <property type="evidence" value="ECO:0007669"/>
    <property type="project" value="UniProtKB-UniRule"/>
</dbReference>